<evidence type="ECO:0000313" key="2">
    <source>
        <dbReference type="Proteomes" id="UP000266066"/>
    </source>
</evidence>
<evidence type="ECO:0000313" key="1">
    <source>
        <dbReference type="EMBL" id="RGR56816.1"/>
    </source>
</evidence>
<dbReference type="RefSeq" id="WP_117687931.1">
    <property type="nucleotide sequence ID" value="NZ_QRUJ01000001.1"/>
</dbReference>
<accession>A0A395V103</accession>
<comment type="caution">
    <text evidence="1">The sequence shown here is derived from an EMBL/GenBank/DDBJ whole genome shotgun (WGS) entry which is preliminary data.</text>
</comment>
<gene>
    <name evidence="1" type="ORF">DWY38_00220</name>
</gene>
<dbReference type="InterPro" id="IPR036614">
    <property type="entry name" value="RusA-like_sf"/>
</dbReference>
<organism evidence="1 2">
    <name type="scientific">Agathobacter rectalis</name>
    <dbReference type="NCBI Taxonomy" id="39491"/>
    <lineage>
        <taxon>Bacteria</taxon>
        <taxon>Bacillati</taxon>
        <taxon>Bacillota</taxon>
        <taxon>Clostridia</taxon>
        <taxon>Lachnospirales</taxon>
        <taxon>Lachnospiraceae</taxon>
        <taxon>Agathobacter</taxon>
    </lineage>
</organism>
<dbReference type="GO" id="GO:0000287">
    <property type="term" value="F:magnesium ion binding"/>
    <property type="evidence" value="ECO:0007669"/>
    <property type="project" value="InterPro"/>
</dbReference>
<dbReference type="GO" id="GO:0006310">
    <property type="term" value="P:DNA recombination"/>
    <property type="evidence" value="ECO:0007669"/>
    <property type="project" value="InterPro"/>
</dbReference>
<name>A0A395V103_9FIRM</name>
<dbReference type="Proteomes" id="UP000266066">
    <property type="component" value="Unassembled WGS sequence"/>
</dbReference>
<dbReference type="AlphaFoldDB" id="A0A395V103"/>
<reference evidence="1 2" key="1">
    <citation type="submission" date="2018-08" db="EMBL/GenBank/DDBJ databases">
        <title>A genome reference for cultivated species of the human gut microbiota.</title>
        <authorList>
            <person name="Zou Y."/>
            <person name="Xue W."/>
            <person name="Luo G."/>
        </authorList>
    </citation>
    <scope>NUCLEOTIDE SEQUENCE [LARGE SCALE GENOMIC DNA]</scope>
    <source>
        <strain evidence="1 2">AF25-15</strain>
    </source>
</reference>
<dbReference type="Gene3D" id="3.30.1330.70">
    <property type="entry name" value="Holliday junction resolvase RusA"/>
    <property type="match status" value="1"/>
</dbReference>
<proteinExistence type="predicted"/>
<protein>
    <submittedName>
        <fullName evidence="1">RusA family crossover junction endodeoxyribonuclease</fullName>
    </submittedName>
</protein>
<sequence>MEKAKFTVYGEPKGKGRPRFNTKTGHAITPKDTVSYENLVKLEWQTAYGTESFPKEAMLDMRIKAYYRIPKSASKKKRAAMLAGEIRPTKKPDMDNVVKIIADSLNNLAYYDDTQIVDCQCRKFYSENPRVEVTIINLSKEE</sequence>
<dbReference type="EMBL" id="QRUJ01000001">
    <property type="protein sequence ID" value="RGR56816.1"/>
    <property type="molecule type" value="Genomic_DNA"/>
</dbReference>
<dbReference type="Pfam" id="PF05866">
    <property type="entry name" value="RusA"/>
    <property type="match status" value="1"/>
</dbReference>
<dbReference type="GO" id="GO:0006281">
    <property type="term" value="P:DNA repair"/>
    <property type="evidence" value="ECO:0007669"/>
    <property type="project" value="InterPro"/>
</dbReference>
<dbReference type="InterPro" id="IPR008822">
    <property type="entry name" value="Endonuclease_RusA-like"/>
</dbReference>
<dbReference type="SUPFAM" id="SSF103084">
    <property type="entry name" value="Holliday junction resolvase RusA"/>
    <property type="match status" value="1"/>
</dbReference>